<dbReference type="InterPro" id="IPR021827">
    <property type="entry name" value="Nup186/Nup192/Nup205"/>
</dbReference>
<organism evidence="6 7">
    <name type="scientific">Durusdinium trenchii</name>
    <dbReference type="NCBI Taxonomy" id="1381693"/>
    <lineage>
        <taxon>Eukaryota</taxon>
        <taxon>Sar</taxon>
        <taxon>Alveolata</taxon>
        <taxon>Dinophyceae</taxon>
        <taxon>Suessiales</taxon>
        <taxon>Symbiodiniaceae</taxon>
        <taxon>Durusdinium</taxon>
    </lineage>
</organism>
<evidence type="ECO:0000256" key="1">
    <source>
        <dbReference type="ARBA" id="ARBA00004123"/>
    </source>
</evidence>
<protein>
    <submittedName>
        <fullName evidence="6">Uncharacterized protein</fullName>
    </submittedName>
</protein>
<evidence type="ECO:0000256" key="5">
    <source>
        <dbReference type="SAM" id="MobiDB-lite"/>
    </source>
</evidence>
<dbReference type="Proteomes" id="UP001642464">
    <property type="component" value="Unassembled WGS sequence"/>
</dbReference>
<reference evidence="6 7" key="1">
    <citation type="submission" date="2024-02" db="EMBL/GenBank/DDBJ databases">
        <authorList>
            <person name="Chen Y."/>
            <person name="Shah S."/>
            <person name="Dougan E. K."/>
            <person name="Thang M."/>
            <person name="Chan C."/>
        </authorList>
    </citation>
    <scope>NUCLEOTIDE SEQUENCE [LARGE SCALE GENOMIC DNA]</scope>
</reference>
<comment type="caution">
    <text evidence="6">The sequence shown here is derived from an EMBL/GenBank/DDBJ whole genome shotgun (WGS) entry which is preliminary data.</text>
</comment>
<dbReference type="PANTHER" id="PTHR31344:SF0">
    <property type="entry name" value="NUCLEAR PORE COMPLEX PROTEIN NUP205"/>
    <property type="match status" value="1"/>
</dbReference>
<feature type="region of interest" description="Disordered" evidence="5">
    <location>
        <begin position="479"/>
        <end position="512"/>
    </location>
</feature>
<dbReference type="Pfam" id="PF11894">
    <property type="entry name" value="Nup192"/>
    <property type="match status" value="1"/>
</dbReference>
<evidence type="ECO:0000256" key="4">
    <source>
        <dbReference type="ARBA" id="ARBA00023242"/>
    </source>
</evidence>
<name>A0ABP0SDG2_9DINO</name>
<evidence type="ECO:0000256" key="2">
    <source>
        <dbReference type="ARBA" id="ARBA00005892"/>
    </source>
</evidence>
<feature type="region of interest" description="Disordered" evidence="5">
    <location>
        <begin position="2046"/>
        <end position="2068"/>
    </location>
</feature>
<evidence type="ECO:0000313" key="7">
    <source>
        <dbReference type="Proteomes" id="UP001642464"/>
    </source>
</evidence>
<dbReference type="PANTHER" id="PTHR31344">
    <property type="entry name" value="NUCLEAR PORE COMPLEX PROTEIN NUP205"/>
    <property type="match status" value="1"/>
</dbReference>
<keyword evidence="7" id="KW-1185">Reference proteome</keyword>
<keyword evidence="4" id="KW-0539">Nucleus</keyword>
<accession>A0ABP0SDG2</accession>
<dbReference type="EMBL" id="CAXAMM010043525">
    <property type="protein sequence ID" value="CAK9110391.1"/>
    <property type="molecule type" value="Genomic_DNA"/>
</dbReference>
<evidence type="ECO:0000256" key="3">
    <source>
        <dbReference type="ARBA" id="ARBA00022448"/>
    </source>
</evidence>
<comment type="subcellular location">
    <subcellularLocation>
        <location evidence="1">Nucleus</location>
    </subcellularLocation>
</comment>
<comment type="similarity">
    <text evidence="2">Belongs to the NUP186/NUP192/NUP205 family.</text>
</comment>
<gene>
    <name evidence="6" type="ORF">SCF082_LOCUS51276</name>
</gene>
<sequence>MEDILEHETPFGDEVLALNDLLLLMDDFIWSERAESIEAFQSKFEGRFLPSVRTILWNDGRDAQAKARVEKVDAKAVDLTEVFMLSKELNLNEVRTLNLWRAALNRGALESELNVSFGDKTYAAAVAIFFWLRDAQMQLLCRLTRLRNGGDELTEEKRFIVRSITDRMLGSEIGLLPLLMKRILSHNAKLNELLSSRGKALPGLDLHVKALQRERRQLAEIIFVVLLDTHVEGDETKELLKVVQSMSSRWVEHPDTVGHAGEASASFETMYSLLFSVALALDPKAELYDRSTRSYRVKPAAQFERAWLEAVNRQLFEGVERNGDEGAAGVSSGSTNGNVSQGLFGGATAPSTTTATTAVWRHDGVLGACYLLWGCFLDQLDQRDFPDLAMASLQYRNRVLNSGFQNRGLSFFRGVLRSPEFLSDELRRVYLDSLHLVAQNLIVIRLGASHAENPENNIEEILPARFVMLVGLKPRSQEQDSRMFGGVPGPSSSHSLGRMAPPGTSNDPLVSDRESLPDSLEDLLGLLRAIFALEPSFVKDFGSLGGSYLQSFVEDVERVVETSDDPHSLYVTYLGFLSSLGSSGMGLVRHLESSRVGCLQWRHLFDALSSFCSVNGGVGGAVLMKQQQQQQQMMMGAGNEFEPRIQLADQLVLACWLAIVNSCSKDPKCAVRLNEICHASTNLQLLDLLSALTLMDLEPALKAQLTWCMANQAPQTRHEAIWTKIQPQLASQVLGNQAALTNGPGMDGVDFGKARSENQGLWPQAQNRGFMQESRSFGSVQQQQQHRQQQAMPFGTGVMGLQDQVKLDLERYESSSHTYPFTTSFLDLMWNVVTQNPDTPSVLLHSFLEFSMDEIFFKLTQRRYRDRGELWRIAAGCLRIFVLVLERYTKDSRAAALDFSEDSGPTSPGFWVMTKVLEGSNFFKQLFDLIELAGGEPGVRNSHDRVHDKYSDSLQNGHQAVMQQQQQQAQSFLAHHPMHAMHQQHQQQQSSGERPWFLVAARKSNCDVRNSSVVQGEPLPPNAGSGMIRVRSRAAAPTHVLYDGGRFSSWLAQPHVHGWSVPLSSPETVGCMSATSMPPRAPSSLAHASRLYCWDDGDLAGAWREYAIKLTIRLLEQVSSRESWFLEGALYASTEFESRLERLHRLFSHRKKRLHLIAGFFRYPYSAEIRLNSIELIFRLSEQAPKGTIVHALREVSDEMSQDLASCLCDEFAMPDLSTETAMSMNPNTYEPMSEKESSRDVDLRASERLPRTILERLIVGLSQPRGNLSHLVLGLHEIASGQARLDSIDLRSPKRTCLTVVLGILDNSKDPNWRNENLIELMLRLVYTLADSSVTGIAISYGLNEQWDQFWLRQFKSIASKPGASDAKTVSRIGWIINGIRIDLRIARAQVLPGVVPANILRTLFSVASTWDVDQAHIRILDILDVVSLHGEQPFSKPDEMQRLEVLADRDGISLWVEPYESNGFSLIDLHTLDQLVERYLDRDTQPPPNQHHAAESMAMTLHDASNLGPASRVKQWAREWNSSQDDMAARSRFIKAWKEVVEFAVVDLREDLVRVCCSGLSDHALLFQFCIRVLRKLSAAVEVPAVLGDHLAALLTSLVAQLHFGDEHTVLPPSLGDYALTAATGSYAMSFRPMGSRSGTTAGGTPAVQGEEVHGLARLSHEELRQLLEDLLDAICKHAQPRASVRPVAGQACTLSMRASLYTAVAILVQGERQRFADAVSLQSTQVPMAISEKKFLECTSEVHDERVLTLRKRAKAMLESLHTQDRGVDVLDLAVSDAMESDEPPTRVIALAIFKLMLECDHDDRWFTSLRKRGVFRHLIGVVMDRIFADRLFSNSQAEKIFELSVSVLTTVAQSRAGAECLVDSEFLSRLAMQPLMVLCDKRALDAWVSYKGSGTDAGGAPGQAGTTRTQEQRFDLVLPLLRLVQTVFVTTKSSCAGSGGNNQSLVRLRQGAFRVLKTQKRMVSSSLGFSPMCLADIEEAILIMVLLSQCASDSALYSRELGVVATEFDELVSDLLQEICCPQRGEWKDVVKPITAPEHARAGELVPAPPDMAPNKTTHNSSLGARDSPTVSLFQLDVFSQQRILLQHVVAYFRARKKALPLKENMGRNDSAVNALVHCLDYSARSLAAVARSSGPAFMETMADPHNTSGSAGGTANSHGQPAANDLTWSQGAQYVRWTCSSLLLVLEGALASLYFRLRTIRSIMDSQGSNKDVVHKWLKHRNLLVSHYDPSHEKSALEQLEDFLQANVSSSQFIHLVLRRMRELD</sequence>
<proteinExistence type="inferred from homology"/>
<feature type="compositionally biased region" description="Polar residues" evidence="5">
    <location>
        <begin position="2059"/>
        <end position="2068"/>
    </location>
</feature>
<evidence type="ECO:0000313" key="6">
    <source>
        <dbReference type="EMBL" id="CAK9110391.1"/>
    </source>
</evidence>
<keyword evidence="3" id="KW-0813">Transport</keyword>